<evidence type="ECO:0000313" key="10">
    <source>
        <dbReference type="Proteomes" id="UP000245341"/>
    </source>
</evidence>
<dbReference type="PANTHER" id="PTHR16982">
    <property type="entry name" value="LYMPHOCYTE ANTIGEN 6D"/>
    <property type="match status" value="1"/>
</dbReference>
<dbReference type="Gene3D" id="2.10.60.10">
    <property type="entry name" value="CD59"/>
    <property type="match status" value="1"/>
</dbReference>
<evidence type="ECO:0000256" key="8">
    <source>
        <dbReference type="SAM" id="SignalP"/>
    </source>
</evidence>
<reference evidence="11" key="1">
    <citation type="submission" date="2025-08" db="UniProtKB">
        <authorList>
            <consortium name="RefSeq"/>
        </authorList>
    </citation>
    <scope>IDENTIFICATION</scope>
    <source>
        <tissue evidence="11">Liver</tissue>
    </source>
</reference>
<dbReference type="FunFam" id="2.10.60.10:FF:000003">
    <property type="entry name" value="lymphocyte antigen 6E isoform X1"/>
    <property type="match status" value="1"/>
</dbReference>
<dbReference type="OrthoDB" id="9449056at2759"/>
<keyword evidence="10" id="KW-1185">Reference proteome</keyword>
<feature type="domain" description="UPAR/Ly6" evidence="9">
    <location>
        <begin position="21"/>
        <end position="106"/>
    </location>
</feature>
<dbReference type="CDD" id="cd23542">
    <property type="entry name" value="TFP_LU_ECD_Ly6D"/>
    <property type="match status" value="1"/>
</dbReference>
<gene>
    <name evidence="11" type="primary">LY6D</name>
</gene>
<dbReference type="KEGG" id="lww:102732519"/>
<dbReference type="Pfam" id="PF00087">
    <property type="entry name" value="Toxin_TOLIP"/>
    <property type="match status" value="1"/>
</dbReference>
<dbReference type="GO" id="GO:0005886">
    <property type="term" value="C:plasma membrane"/>
    <property type="evidence" value="ECO:0007669"/>
    <property type="project" value="UniProtKB-SubCell"/>
</dbReference>
<evidence type="ECO:0000256" key="4">
    <source>
        <dbReference type="ARBA" id="ARBA00022622"/>
    </source>
</evidence>
<dbReference type="SMART" id="SM00134">
    <property type="entry name" value="LU"/>
    <property type="match status" value="1"/>
</dbReference>
<dbReference type="PANTHER" id="PTHR16982:SF2">
    <property type="entry name" value="LYMPHOCYTE ANTIGEN 6D"/>
    <property type="match status" value="1"/>
</dbReference>
<evidence type="ECO:0000256" key="5">
    <source>
        <dbReference type="ARBA" id="ARBA00022729"/>
    </source>
</evidence>
<dbReference type="InterPro" id="IPR035076">
    <property type="entry name" value="Toxin/TOLIP"/>
</dbReference>
<proteinExistence type="predicted"/>
<dbReference type="InterPro" id="IPR045860">
    <property type="entry name" value="Snake_toxin-like_sf"/>
</dbReference>
<evidence type="ECO:0000256" key="2">
    <source>
        <dbReference type="ARBA" id="ARBA00004589"/>
    </source>
</evidence>
<organism evidence="10 11">
    <name type="scientific">Leptonychotes weddellii</name>
    <name type="common">Weddell seal</name>
    <name type="synonym">Otaria weddellii</name>
    <dbReference type="NCBI Taxonomy" id="9713"/>
    <lineage>
        <taxon>Eukaryota</taxon>
        <taxon>Metazoa</taxon>
        <taxon>Chordata</taxon>
        <taxon>Craniata</taxon>
        <taxon>Vertebrata</taxon>
        <taxon>Euteleostomi</taxon>
        <taxon>Mammalia</taxon>
        <taxon>Eutheria</taxon>
        <taxon>Laurasiatheria</taxon>
        <taxon>Carnivora</taxon>
        <taxon>Caniformia</taxon>
        <taxon>Pinnipedia</taxon>
        <taxon>Phocidae</taxon>
        <taxon>Monachinae</taxon>
        <taxon>Lobodontini</taxon>
        <taxon>Leptonychotes</taxon>
    </lineage>
</organism>
<keyword evidence="4" id="KW-0336">GPI-anchor</keyword>
<keyword evidence="7" id="KW-0325">Glycoprotein</keyword>
<dbReference type="GO" id="GO:0009986">
    <property type="term" value="C:cell surface"/>
    <property type="evidence" value="ECO:0007669"/>
    <property type="project" value="InterPro"/>
</dbReference>
<dbReference type="InterPro" id="IPR042339">
    <property type="entry name" value="Ly6D"/>
</dbReference>
<dbReference type="InterPro" id="IPR018363">
    <property type="entry name" value="CD59_antigen_CS"/>
</dbReference>
<dbReference type="GO" id="GO:0030098">
    <property type="term" value="P:lymphocyte differentiation"/>
    <property type="evidence" value="ECO:0007669"/>
    <property type="project" value="InterPro"/>
</dbReference>
<keyword evidence="3" id="KW-1003">Cell membrane</keyword>
<keyword evidence="4" id="KW-0449">Lipoprotein</keyword>
<keyword evidence="6" id="KW-0472">Membrane</keyword>
<evidence type="ECO:0000259" key="9">
    <source>
        <dbReference type="SMART" id="SM00134"/>
    </source>
</evidence>
<dbReference type="SUPFAM" id="SSF57302">
    <property type="entry name" value="Snake toxin-like"/>
    <property type="match status" value="1"/>
</dbReference>
<evidence type="ECO:0000256" key="3">
    <source>
        <dbReference type="ARBA" id="ARBA00022475"/>
    </source>
</evidence>
<dbReference type="GO" id="GO:0098552">
    <property type="term" value="C:side of membrane"/>
    <property type="evidence" value="ECO:0007669"/>
    <property type="project" value="UniProtKB-KW"/>
</dbReference>
<dbReference type="Proteomes" id="UP000245341">
    <property type="component" value="Unplaced"/>
</dbReference>
<dbReference type="RefSeq" id="XP_006746164.1">
    <property type="nucleotide sequence ID" value="XM_006746101.2"/>
</dbReference>
<keyword evidence="5 8" id="KW-0732">Signal</keyword>
<sequence length="128" mass="13385">MKTALLLLVALAVAAGPARALRCHVCSSSSNCEKAQNCPASARYCRTSTKMEPLRGNLVEKDCVESCTPTNTLRGQVSSGAATTLCCQDDLCNWSLQSRAPARTLLPGAALRLVLALGLLALLVAPSL</sequence>
<evidence type="ECO:0000256" key="7">
    <source>
        <dbReference type="ARBA" id="ARBA00023180"/>
    </source>
</evidence>
<dbReference type="InterPro" id="IPR016054">
    <property type="entry name" value="LY6_UPA_recep-like"/>
</dbReference>
<evidence type="ECO:0000256" key="1">
    <source>
        <dbReference type="ARBA" id="ARBA00004236"/>
    </source>
</evidence>
<dbReference type="CTD" id="8581"/>
<comment type="subcellular location">
    <subcellularLocation>
        <location evidence="1">Cell membrane</location>
    </subcellularLocation>
    <subcellularLocation>
        <location evidence="2">Membrane</location>
        <topology evidence="2">Lipid-anchor</topology>
        <topology evidence="2">GPI-anchor</topology>
    </subcellularLocation>
</comment>
<feature type="chain" id="PRO_5015521269" evidence="8">
    <location>
        <begin position="21"/>
        <end position="128"/>
    </location>
</feature>
<name>A0A2U3YR12_LEPWE</name>
<dbReference type="PROSITE" id="PS00983">
    <property type="entry name" value="LY6_UPAR"/>
    <property type="match status" value="1"/>
</dbReference>
<feature type="signal peptide" evidence="8">
    <location>
        <begin position="1"/>
        <end position="20"/>
    </location>
</feature>
<protein>
    <submittedName>
        <fullName evidence="11">Lymphocyte antigen 6D</fullName>
    </submittedName>
</protein>
<dbReference type="GeneID" id="102732519"/>
<dbReference type="AlphaFoldDB" id="A0A2U3YR12"/>
<evidence type="ECO:0000256" key="6">
    <source>
        <dbReference type="ARBA" id="ARBA00023136"/>
    </source>
</evidence>
<accession>A0A2U3YR12</accession>
<dbReference type="STRING" id="9713.A0A2U3YR12"/>
<evidence type="ECO:0000313" key="11">
    <source>
        <dbReference type="RefSeq" id="XP_006746164.1"/>
    </source>
</evidence>